<protein>
    <recommendedName>
        <fullName evidence="7">C3H1-type domain-containing protein</fullName>
    </recommendedName>
</protein>
<feature type="region of interest" description="Disordered" evidence="6">
    <location>
        <begin position="370"/>
        <end position="399"/>
    </location>
</feature>
<organism evidence="8 9">
    <name type="scientific">Callipepla squamata</name>
    <name type="common">Scaled quail</name>
    <dbReference type="NCBI Taxonomy" id="9009"/>
    <lineage>
        <taxon>Eukaryota</taxon>
        <taxon>Metazoa</taxon>
        <taxon>Chordata</taxon>
        <taxon>Craniata</taxon>
        <taxon>Vertebrata</taxon>
        <taxon>Euteleostomi</taxon>
        <taxon>Archelosauria</taxon>
        <taxon>Archosauria</taxon>
        <taxon>Dinosauria</taxon>
        <taxon>Saurischia</taxon>
        <taxon>Theropoda</taxon>
        <taxon>Coelurosauria</taxon>
        <taxon>Aves</taxon>
        <taxon>Neognathae</taxon>
        <taxon>Galloanserae</taxon>
        <taxon>Galliformes</taxon>
        <taxon>Odontophoridae</taxon>
        <taxon>Callipepla</taxon>
    </lineage>
</organism>
<dbReference type="PANTHER" id="PTHR15725">
    <property type="entry name" value="ZN-FINGER, C-X8-C-X5-C-X3-H TYPE-CONTAINING"/>
    <property type="match status" value="1"/>
</dbReference>
<dbReference type="PANTHER" id="PTHR15725:SF14">
    <property type="entry name" value="ZINC FINGER CCCH DOMAIN-CONTAINING PROTEIN 11A"/>
    <property type="match status" value="1"/>
</dbReference>
<feature type="compositionally biased region" description="Basic and acidic residues" evidence="6">
    <location>
        <begin position="416"/>
        <end position="437"/>
    </location>
</feature>
<dbReference type="OrthoDB" id="9118945at2759"/>
<evidence type="ECO:0000256" key="3">
    <source>
        <dbReference type="ARBA" id="ARBA00022771"/>
    </source>
</evidence>
<evidence type="ECO:0000256" key="5">
    <source>
        <dbReference type="PROSITE-ProRule" id="PRU00723"/>
    </source>
</evidence>
<dbReference type="Gene3D" id="4.10.1000.10">
    <property type="entry name" value="Zinc finger, CCCH-type"/>
    <property type="match status" value="1"/>
</dbReference>
<dbReference type="Proteomes" id="UP000198323">
    <property type="component" value="Unassembled WGS sequence"/>
</dbReference>
<keyword evidence="4 5" id="KW-0862">Zinc</keyword>
<evidence type="ECO:0000313" key="8">
    <source>
        <dbReference type="EMBL" id="OXB67271.1"/>
    </source>
</evidence>
<dbReference type="Pfam" id="PF15663">
    <property type="entry name" value="zf-CCCH_3"/>
    <property type="match status" value="1"/>
</dbReference>
<feature type="compositionally biased region" description="Low complexity" evidence="6">
    <location>
        <begin position="525"/>
        <end position="546"/>
    </location>
</feature>
<dbReference type="InterPro" id="IPR041686">
    <property type="entry name" value="Znf-CCCH_3"/>
</dbReference>
<dbReference type="SMART" id="SM00356">
    <property type="entry name" value="ZnF_C3H1"/>
    <property type="match status" value="3"/>
</dbReference>
<feature type="compositionally biased region" description="Basic and acidic residues" evidence="6">
    <location>
        <begin position="556"/>
        <end position="573"/>
    </location>
</feature>
<evidence type="ECO:0000256" key="2">
    <source>
        <dbReference type="ARBA" id="ARBA00022737"/>
    </source>
</evidence>
<comment type="caution">
    <text evidence="8">The sequence shown here is derived from an EMBL/GenBank/DDBJ whole genome shotgun (WGS) entry which is preliminary data.</text>
</comment>
<dbReference type="STRING" id="9009.A0A226NI94"/>
<feature type="region of interest" description="Disordered" evidence="6">
    <location>
        <begin position="651"/>
        <end position="707"/>
    </location>
</feature>
<feature type="zinc finger region" description="C3H1-type" evidence="5">
    <location>
        <begin position="31"/>
        <end position="57"/>
    </location>
</feature>
<dbReference type="FunFam" id="4.10.1000.10:FF:000024">
    <property type="entry name" value="Zinc finger CCCH domain-containing protein 11A"/>
    <property type="match status" value="1"/>
</dbReference>
<dbReference type="GO" id="GO:0008270">
    <property type="term" value="F:zinc ion binding"/>
    <property type="evidence" value="ECO:0007669"/>
    <property type="project" value="UniProtKB-KW"/>
</dbReference>
<feature type="compositionally biased region" description="Acidic residues" evidence="6">
    <location>
        <begin position="160"/>
        <end position="175"/>
    </location>
</feature>
<keyword evidence="3 5" id="KW-0863">Zinc-finger</keyword>
<keyword evidence="1 5" id="KW-0479">Metal-binding</keyword>
<feature type="compositionally biased region" description="Low complexity" evidence="6">
    <location>
        <begin position="373"/>
        <end position="384"/>
    </location>
</feature>
<dbReference type="GO" id="GO:0016973">
    <property type="term" value="P:poly(A)+ mRNA export from nucleus"/>
    <property type="evidence" value="ECO:0007669"/>
    <property type="project" value="TreeGrafter"/>
</dbReference>
<accession>A0A226NI94</accession>
<keyword evidence="9" id="KW-1185">Reference proteome</keyword>
<feature type="region of interest" description="Disordered" evidence="6">
    <location>
        <begin position="411"/>
        <end position="580"/>
    </location>
</feature>
<evidence type="ECO:0000259" key="7">
    <source>
        <dbReference type="PROSITE" id="PS50103"/>
    </source>
</evidence>
<dbReference type="InterPro" id="IPR000571">
    <property type="entry name" value="Znf_CCCH"/>
</dbReference>
<evidence type="ECO:0000256" key="1">
    <source>
        <dbReference type="ARBA" id="ARBA00022723"/>
    </source>
</evidence>
<feature type="region of interest" description="Disordered" evidence="6">
    <location>
        <begin position="142"/>
        <end position="192"/>
    </location>
</feature>
<sequence>MSKQGDDCYFYFYSTCNKGDSCPFRHCEAALGNETICTLWKEGRCFRNVCRFRHMEIDKKRSEIPCFWENQPGGCQKSNCAFHHTKGRYVDGLFLPPSKTTLPSPPESAEDDLKAAQITLQQSKLSVQSNPSPQLRGVMKVENSENVPSPTHPPVVINAADDDEDDDDQLSEEGEETKAPVQQPAEENHNGLRIISTRKANADTKQDDTLNFGIKTLEEIKLKKLKEKTKKQSEGPSGVPAHPLQARTVPVPEKENVRTVVRTVTLSAKQGEEPVIRLNLAEKPGKRKASAADVSNLPLKRSLAERLGKKIEVDKAPKRGLSQIVETEALVGLSLNPCASPFLMMTERGAKAAGEIHVKTLEEIRLERANQRGEAPAAPQAEGGCRVEDPCSGPRPSPAVRIKTFSEALAERKHKRTEEEKQKVEELLSEKGAEGERKKQRILPPSVPGKVKLDEPARKTKPLEEVHIKTLEEIKQEKALRMQQSGENVPAPAAQPGPAPTGRKLLRITKLAAPGREEKKTVELSRASPRAVSAPAQPSAQSAPNSKAQVKSLEGAVKEKLQPRQPEKPKKEAAAVPSAAEEAVKAKCKVCVKPSDGKASTPAKRALKRKAAEICPSAVAAVKPLGAADPEEPPAKKAALAVAAVVPADSLPAKPDVEKPPSSVEAHLGSQAGSVAQAEDPSSASASSQSVTKTHQSSTGAGKAPLSVEDDFEKLIWEISGGKLEAEIDLDPGKDEDDLLLELSEMIDS</sequence>
<evidence type="ECO:0000256" key="6">
    <source>
        <dbReference type="SAM" id="MobiDB-lite"/>
    </source>
</evidence>
<proteinExistence type="predicted"/>
<feature type="domain" description="C3H1-type" evidence="7">
    <location>
        <begin position="2"/>
        <end position="29"/>
    </location>
</feature>
<feature type="compositionally biased region" description="Basic and acidic residues" evidence="6">
    <location>
        <begin position="451"/>
        <end position="480"/>
    </location>
</feature>
<name>A0A226NI94_CALSU</name>
<reference evidence="8 9" key="1">
    <citation type="submission" date="2016-07" db="EMBL/GenBank/DDBJ databases">
        <title>Disparate Historic Effective Population Sizes Predicted by Modern Levels of Genome Diversity for the Scaled Quail (Callipepla squamata) and the Northern Bobwhite (Colinus virginianus): Inferences from First and Second Generation Draft Genome Assemblies for Sympatric New World Quail.</title>
        <authorList>
            <person name="Oldeschulte D.L."/>
            <person name="Halley Y.A."/>
            <person name="Bhattarai E.K."/>
            <person name="Brashear W.A."/>
            <person name="Hill J."/>
            <person name="Metz R.P."/>
            <person name="Johnson C.D."/>
            <person name="Rollins D."/>
            <person name="Peterson M.J."/>
            <person name="Bickhart D.M."/>
            <person name="Decker J.E."/>
            <person name="Seabury C.M."/>
        </authorList>
    </citation>
    <scope>NUCLEOTIDE SEQUENCE [LARGE SCALE GENOMIC DNA]</scope>
    <source>
        <strain evidence="8 9">Texas</strain>
        <tissue evidence="8">Leg muscle</tissue>
    </source>
</reference>
<dbReference type="PROSITE" id="PS50103">
    <property type="entry name" value="ZF_C3H1"/>
    <property type="match status" value="2"/>
</dbReference>
<keyword evidence="2" id="KW-0677">Repeat</keyword>
<dbReference type="AlphaFoldDB" id="A0A226NI94"/>
<evidence type="ECO:0000313" key="9">
    <source>
        <dbReference type="Proteomes" id="UP000198323"/>
    </source>
</evidence>
<feature type="domain" description="C3H1-type" evidence="7">
    <location>
        <begin position="31"/>
        <end position="57"/>
    </location>
</feature>
<evidence type="ECO:0000256" key="4">
    <source>
        <dbReference type="ARBA" id="ARBA00022833"/>
    </source>
</evidence>
<feature type="zinc finger region" description="C3H1-type" evidence="5">
    <location>
        <begin position="2"/>
        <end position="29"/>
    </location>
</feature>
<feature type="compositionally biased region" description="Polar residues" evidence="6">
    <location>
        <begin position="691"/>
        <end position="700"/>
    </location>
</feature>
<dbReference type="EMBL" id="MCFN01000042">
    <property type="protein sequence ID" value="OXB67271.1"/>
    <property type="molecule type" value="Genomic_DNA"/>
</dbReference>
<gene>
    <name evidence="8" type="ORF">ASZ78_015912</name>
</gene>